<proteinExistence type="predicted"/>
<feature type="region of interest" description="Disordered" evidence="1">
    <location>
        <begin position="141"/>
        <end position="164"/>
    </location>
</feature>
<dbReference type="GeneID" id="8244972"/>
<keyword evidence="3" id="KW-1185">Reference proteome</keyword>
<dbReference type="InParanoid" id="C1EAY7"/>
<protein>
    <submittedName>
        <fullName evidence="2">TAP42 like family protein</fullName>
    </submittedName>
</protein>
<dbReference type="Proteomes" id="UP000002009">
    <property type="component" value="Chromosome 7"/>
</dbReference>
<dbReference type="GO" id="GO:0009966">
    <property type="term" value="P:regulation of signal transduction"/>
    <property type="evidence" value="ECO:0007669"/>
    <property type="project" value="InterPro"/>
</dbReference>
<feature type="compositionally biased region" description="Basic and acidic residues" evidence="1">
    <location>
        <begin position="365"/>
        <end position="406"/>
    </location>
</feature>
<organism evidence="2 3">
    <name type="scientific">Micromonas commoda (strain RCC299 / NOUM17 / CCMP2709)</name>
    <name type="common">Picoplanktonic green alga</name>
    <dbReference type="NCBI Taxonomy" id="296587"/>
    <lineage>
        <taxon>Eukaryota</taxon>
        <taxon>Viridiplantae</taxon>
        <taxon>Chlorophyta</taxon>
        <taxon>Mamiellophyceae</taxon>
        <taxon>Mamiellales</taxon>
        <taxon>Mamiellaceae</taxon>
        <taxon>Micromonas</taxon>
    </lineage>
</organism>
<dbReference type="GO" id="GO:0005829">
    <property type="term" value="C:cytosol"/>
    <property type="evidence" value="ECO:0007669"/>
    <property type="project" value="TreeGrafter"/>
</dbReference>
<dbReference type="PANTHER" id="PTHR10933:SF9">
    <property type="entry name" value="IMMUNOGLOBULIN-BINDING PROTEIN 1"/>
    <property type="match status" value="1"/>
</dbReference>
<dbReference type="RefSeq" id="XP_002504031.1">
    <property type="nucleotide sequence ID" value="XM_002503985.1"/>
</dbReference>
<gene>
    <name evidence="2" type="ORF">MICPUN_60242</name>
</gene>
<sequence>MPQIITSFRAGGGPSPTPRPRMSNPEELPLAQNFARGLDVYTRLQSTSVDDDEISQAAAALRQAALQADRAGVLSANEVLDDIATSDLKYVLCEFYLAEVVSRTRAPNPAARAPFAAEAADALEAFLRRCEVHDLLTPEAKRQREGLKRGPGAQNADPGTARADKVARFRRERAIRARLEELDVTRRRRAEEALLNADWDDEDPDASPEDEVEERERWTLLIEDAVAKSLDNLDHLARELEMIAARDELAAARPAGRPRAGGVNARAGRGVYTLMPDGAVVPGFHDASNGSASSIGGQPTGQQTASVPPELMESLRRMYGTGVAGGSARSAERIRSEVFRPSHVLPTMTVEQAGEIEHREMMERQRAQAENAARRAREESEMTQEEREERDLAKARSWDEFKDDNPFGHGNSKLRPCS</sequence>
<evidence type="ECO:0000313" key="3">
    <source>
        <dbReference type="Proteomes" id="UP000002009"/>
    </source>
</evidence>
<dbReference type="PANTHER" id="PTHR10933">
    <property type="entry name" value="IMMUNOGLOBULIN-BINDING PROTEIN 1"/>
    <property type="match status" value="1"/>
</dbReference>
<dbReference type="InterPro" id="IPR007304">
    <property type="entry name" value="TAP46-like"/>
</dbReference>
<feature type="region of interest" description="Disordered" evidence="1">
    <location>
        <begin position="365"/>
        <end position="418"/>
    </location>
</feature>
<evidence type="ECO:0000313" key="2">
    <source>
        <dbReference type="EMBL" id="ACO65289.1"/>
    </source>
</evidence>
<accession>C1EAY7</accession>
<dbReference type="KEGG" id="mis:MICPUN_60242"/>
<dbReference type="Pfam" id="PF04177">
    <property type="entry name" value="TAP42"/>
    <property type="match status" value="1"/>
</dbReference>
<dbReference type="eggNOG" id="KOG2830">
    <property type="taxonomic scope" value="Eukaryota"/>
</dbReference>
<dbReference type="AlphaFoldDB" id="C1EAY7"/>
<dbReference type="EMBL" id="CP001328">
    <property type="protein sequence ID" value="ACO65289.1"/>
    <property type="molecule type" value="Genomic_DNA"/>
</dbReference>
<dbReference type="OrthoDB" id="10261753at2759"/>
<dbReference type="OMA" id="ASKIHRT"/>
<reference evidence="2 3" key="1">
    <citation type="journal article" date="2009" name="Science">
        <title>Green evolution and dynamic adaptations revealed by genomes of the marine picoeukaryotes Micromonas.</title>
        <authorList>
            <person name="Worden A.Z."/>
            <person name="Lee J.H."/>
            <person name="Mock T."/>
            <person name="Rouze P."/>
            <person name="Simmons M.P."/>
            <person name="Aerts A.L."/>
            <person name="Allen A.E."/>
            <person name="Cuvelier M.L."/>
            <person name="Derelle E."/>
            <person name="Everett M.V."/>
            <person name="Foulon E."/>
            <person name="Grimwood J."/>
            <person name="Gundlach H."/>
            <person name="Henrissat B."/>
            <person name="Napoli C."/>
            <person name="McDonald S.M."/>
            <person name="Parker M.S."/>
            <person name="Rombauts S."/>
            <person name="Salamov A."/>
            <person name="Von Dassow P."/>
            <person name="Badger J.H."/>
            <person name="Coutinho P.M."/>
            <person name="Demir E."/>
            <person name="Dubchak I."/>
            <person name="Gentemann C."/>
            <person name="Eikrem W."/>
            <person name="Gready J.E."/>
            <person name="John U."/>
            <person name="Lanier W."/>
            <person name="Lindquist E.A."/>
            <person name="Lucas S."/>
            <person name="Mayer K.F."/>
            <person name="Moreau H."/>
            <person name="Not F."/>
            <person name="Otillar R."/>
            <person name="Panaud O."/>
            <person name="Pangilinan J."/>
            <person name="Paulsen I."/>
            <person name="Piegu B."/>
            <person name="Poliakov A."/>
            <person name="Robbens S."/>
            <person name="Schmutz J."/>
            <person name="Toulza E."/>
            <person name="Wyss T."/>
            <person name="Zelensky A."/>
            <person name="Zhou K."/>
            <person name="Armbrust E.V."/>
            <person name="Bhattacharya D."/>
            <person name="Goodenough U.W."/>
            <person name="Van de Peer Y."/>
            <person name="Grigoriev I.V."/>
        </authorList>
    </citation>
    <scope>NUCLEOTIDE SEQUENCE [LARGE SCALE GENOMIC DNA]</scope>
    <source>
        <strain evidence="3">RCC299 / NOUM17</strain>
    </source>
</reference>
<evidence type="ECO:0000256" key="1">
    <source>
        <dbReference type="SAM" id="MobiDB-lite"/>
    </source>
</evidence>
<dbReference type="InterPro" id="IPR038511">
    <property type="entry name" value="TAP42/TAP46-like_sf"/>
</dbReference>
<dbReference type="Gene3D" id="1.25.40.540">
    <property type="entry name" value="TAP42-like family"/>
    <property type="match status" value="1"/>
</dbReference>
<feature type="region of interest" description="Disordered" evidence="1">
    <location>
        <begin position="1"/>
        <end position="27"/>
    </location>
</feature>
<dbReference type="STRING" id="296587.C1EAY7"/>
<dbReference type="FunCoup" id="C1EAY7">
    <property type="interactions" value="1817"/>
</dbReference>
<dbReference type="GO" id="GO:0051721">
    <property type="term" value="F:protein phosphatase 2A binding"/>
    <property type="evidence" value="ECO:0007669"/>
    <property type="project" value="TreeGrafter"/>
</dbReference>
<name>C1EAY7_MICCC</name>
<dbReference type="GO" id="GO:0035303">
    <property type="term" value="P:regulation of dephosphorylation"/>
    <property type="evidence" value="ECO:0007669"/>
    <property type="project" value="TreeGrafter"/>
</dbReference>